<protein>
    <submittedName>
        <fullName evidence="1">Uncharacterized protein</fullName>
    </submittedName>
</protein>
<organism evidence="1 2">
    <name type="scientific">Hyalomma asiaticum</name>
    <name type="common">Tick</name>
    <dbReference type="NCBI Taxonomy" id="266040"/>
    <lineage>
        <taxon>Eukaryota</taxon>
        <taxon>Metazoa</taxon>
        <taxon>Ecdysozoa</taxon>
        <taxon>Arthropoda</taxon>
        <taxon>Chelicerata</taxon>
        <taxon>Arachnida</taxon>
        <taxon>Acari</taxon>
        <taxon>Parasitiformes</taxon>
        <taxon>Ixodida</taxon>
        <taxon>Ixodoidea</taxon>
        <taxon>Ixodidae</taxon>
        <taxon>Hyalomminae</taxon>
        <taxon>Hyalomma</taxon>
    </lineage>
</organism>
<gene>
    <name evidence="1" type="ORF">HPB50_007035</name>
</gene>
<dbReference type="EMBL" id="CM023482">
    <property type="protein sequence ID" value="KAH6938116.1"/>
    <property type="molecule type" value="Genomic_DNA"/>
</dbReference>
<proteinExistence type="predicted"/>
<evidence type="ECO:0000313" key="1">
    <source>
        <dbReference type="EMBL" id="KAH6938116.1"/>
    </source>
</evidence>
<sequence length="219" mass="24234">MAGPLQWRQGPQIDRHTALRVVKRSPAAMPLYERVEPSEGHGIHWPVYEEQAHVFFPADDKSEETHWDISLASCGTCVFSIPLDLLKPHAKSLGPTVQALLKPLKQKLASDCLCHPGWLSESGVPVFTKYFCTGPPWTIGQVVLPATASSLLVRVPDGTTWHQHTDHEVVRSPLQKHRPQEDQQQRQSLPAYLGGDTCWSLLGASWADVQCSAILTAGH</sequence>
<evidence type="ECO:0000313" key="2">
    <source>
        <dbReference type="Proteomes" id="UP000821845"/>
    </source>
</evidence>
<keyword evidence="2" id="KW-1185">Reference proteome</keyword>
<dbReference type="Proteomes" id="UP000821845">
    <property type="component" value="Chromosome 2"/>
</dbReference>
<name>A0ACB7ST23_HYAAI</name>
<reference evidence="1" key="1">
    <citation type="submission" date="2020-05" db="EMBL/GenBank/DDBJ databases">
        <title>Large-scale comparative analyses of tick genomes elucidate their genetic diversity and vector capacities.</title>
        <authorList>
            <person name="Jia N."/>
            <person name="Wang J."/>
            <person name="Shi W."/>
            <person name="Du L."/>
            <person name="Sun Y."/>
            <person name="Zhan W."/>
            <person name="Jiang J."/>
            <person name="Wang Q."/>
            <person name="Zhang B."/>
            <person name="Ji P."/>
            <person name="Sakyi L.B."/>
            <person name="Cui X."/>
            <person name="Yuan T."/>
            <person name="Jiang B."/>
            <person name="Yang W."/>
            <person name="Lam T.T.-Y."/>
            <person name="Chang Q."/>
            <person name="Ding S."/>
            <person name="Wang X."/>
            <person name="Zhu J."/>
            <person name="Ruan X."/>
            <person name="Zhao L."/>
            <person name="Wei J."/>
            <person name="Que T."/>
            <person name="Du C."/>
            <person name="Cheng J."/>
            <person name="Dai P."/>
            <person name="Han X."/>
            <person name="Huang E."/>
            <person name="Gao Y."/>
            <person name="Liu J."/>
            <person name="Shao H."/>
            <person name="Ye R."/>
            <person name="Li L."/>
            <person name="Wei W."/>
            <person name="Wang X."/>
            <person name="Wang C."/>
            <person name="Yang T."/>
            <person name="Huo Q."/>
            <person name="Li W."/>
            <person name="Guo W."/>
            <person name="Chen H."/>
            <person name="Zhou L."/>
            <person name="Ni X."/>
            <person name="Tian J."/>
            <person name="Zhou Y."/>
            <person name="Sheng Y."/>
            <person name="Liu T."/>
            <person name="Pan Y."/>
            <person name="Xia L."/>
            <person name="Li J."/>
            <person name="Zhao F."/>
            <person name="Cao W."/>
        </authorList>
    </citation>
    <scope>NUCLEOTIDE SEQUENCE</scope>
    <source>
        <strain evidence="1">Hyas-2018</strain>
    </source>
</reference>
<comment type="caution">
    <text evidence="1">The sequence shown here is derived from an EMBL/GenBank/DDBJ whole genome shotgun (WGS) entry which is preliminary data.</text>
</comment>
<accession>A0ACB7ST23</accession>